<reference evidence="1 2" key="1">
    <citation type="journal article" date="2020" name="Nature">
        <title>Six reference-quality genomes reveal evolution of bat adaptations.</title>
        <authorList>
            <person name="Jebb D."/>
            <person name="Huang Z."/>
            <person name="Pippel M."/>
            <person name="Hughes G.M."/>
            <person name="Lavrichenko K."/>
            <person name="Devanna P."/>
            <person name="Winkler S."/>
            <person name="Jermiin L.S."/>
            <person name="Skirmuntt E.C."/>
            <person name="Katzourakis A."/>
            <person name="Burkitt-Gray L."/>
            <person name="Ray D.A."/>
            <person name="Sullivan K.A.M."/>
            <person name="Roscito J.G."/>
            <person name="Kirilenko B.M."/>
            <person name="Davalos L.M."/>
            <person name="Corthals A.P."/>
            <person name="Power M.L."/>
            <person name="Jones G."/>
            <person name="Ransome R.D."/>
            <person name="Dechmann D.K.N."/>
            <person name="Locatelli A.G."/>
            <person name="Puechmaille S.J."/>
            <person name="Fedrigo O."/>
            <person name="Jarvis E.D."/>
            <person name="Hiller M."/>
            <person name="Vernes S.C."/>
            <person name="Myers E.W."/>
            <person name="Teeling E.C."/>
        </authorList>
    </citation>
    <scope>NUCLEOTIDE SEQUENCE [LARGE SCALE GENOMIC DNA]</scope>
    <source>
        <strain evidence="1">Bat1K_MPI-CBG_1</strain>
    </source>
</reference>
<accession>A0A834A3E7</accession>
<organism evidence="1 2">
    <name type="scientific">Phyllostomus discolor</name>
    <name type="common">pale spear-nosed bat</name>
    <dbReference type="NCBI Taxonomy" id="89673"/>
    <lineage>
        <taxon>Eukaryota</taxon>
        <taxon>Metazoa</taxon>
        <taxon>Chordata</taxon>
        <taxon>Craniata</taxon>
        <taxon>Vertebrata</taxon>
        <taxon>Euteleostomi</taxon>
        <taxon>Mammalia</taxon>
        <taxon>Eutheria</taxon>
        <taxon>Laurasiatheria</taxon>
        <taxon>Chiroptera</taxon>
        <taxon>Yangochiroptera</taxon>
        <taxon>Phyllostomidae</taxon>
        <taxon>Phyllostominae</taxon>
        <taxon>Phyllostomus</taxon>
    </lineage>
</organism>
<dbReference type="AlphaFoldDB" id="A0A834A3E7"/>
<protein>
    <submittedName>
        <fullName evidence="1">Uncharacterized protein</fullName>
    </submittedName>
</protein>
<proteinExistence type="predicted"/>
<dbReference type="Proteomes" id="UP000664940">
    <property type="component" value="Unassembled WGS sequence"/>
</dbReference>
<gene>
    <name evidence="1" type="ORF">HJG60_011112</name>
</gene>
<evidence type="ECO:0000313" key="2">
    <source>
        <dbReference type="Proteomes" id="UP000664940"/>
    </source>
</evidence>
<evidence type="ECO:0000313" key="1">
    <source>
        <dbReference type="EMBL" id="KAF6104063.1"/>
    </source>
</evidence>
<name>A0A834A3E7_9CHIR</name>
<dbReference type="EMBL" id="JABVXQ010000006">
    <property type="protein sequence ID" value="KAF6104063.1"/>
    <property type="molecule type" value="Genomic_DNA"/>
</dbReference>
<comment type="caution">
    <text evidence="1">The sequence shown here is derived from an EMBL/GenBank/DDBJ whole genome shotgun (WGS) entry which is preliminary data.</text>
</comment>
<sequence>MACNPGMHSDWESNLRHFGSQENTHSFNVQKHSSVRSEDFSEGRSKQCWEELTPTTSGMSLLGKGPVSILLGLWTQKERCWRMLHSFSTQGAPGSLPSFLPHSPPTLGYPGSQQAQLCDKHHMIERCQQQTQEGLPRIRNTVLFTVCFYMPHTYFLKKQIL</sequence>